<keyword evidence="2" id="KW-1185">Reference proteome</keyword>
<sequence>MQPSCFCTYSIATDFDSPQIEPRMRIASPRVPEFSLVGIACLSAAPYRALRMNPVAQPHRCPGSRLWSEG</sequence>
<evidence type="ECO:0000313" key="2">
    <source>
        <dbReference type="Proteomes" id="UP000800041"/>
    </source>
</evidence>
<protein>
    <submittedName>
        <fullName evidence="1">Uncharacterized protein</fullName>
    </submittedName>
</protein>
<evidence type="ECO:0000313" key="1">
    <source>
        <dbReference type="EMBL" id="KAF1986435.1"/>
    </source>
</evidence>
<dbReference type="AlphaFoldDB" id="A0A6G1GZT0"/>
<gene>
    <name evidence="1" type="ORF">K402DRAFT_393912</name>
</gene>
<dbReference type="EMBL" id="ML977157">
    <property type="protein sequence ID" value="KAF1986435.1"/>
    <property type="molecule type" value="Genomic_DNA"/>
</dbReference>
<dbReference type="Proteomes" id="UP000800041">
    <property type="component" value="Unassembled WGS sequence"/>
</dbReference>
<name>A0A6G1GZT0_9PEZI</name>
<reference evidence="1" key="1">
    <citation type="journal article" date="2020" name="Stud. Mycol.">
        <title>101 Dothideomycetes genomes: a test case for predicting lifestyles and emergence of pathogens.</title>
        <authorList>
            <person name="Haridas S."/>
            <person name="Albert R."/>
            <person name="Binder M."/>
            <person name="Bloem J."/>
            <person name="Labutti K."/>
            <person name="Salamov A."/>
            <person name="Andreopoulos B."/>
            <person name="Baker S."/>
            <person name="Barry K."/>
            <person name="Bills G."/>
            <person name="Bluhm B."/>
            <person name="Cannon C."/>
            <person name="Castanera R."/>
            <person name="Culley D."/>
            <person name="Daum C."/>
            <person name="Ezra D."/>
            <person name="Gonzalez J."/>
            <person name="Henrissat B."/>
            <person name="Kuo A."/>
            <person name="Liang C."/>
            <person name="Lipzen A."/>
            <person name="Lutzoni F."/>
            <person name="Magnuson J."/>
            <person name="Mondo S."/>
            <person name="Nolan M."/>
            <person name="Ohm R."/>
            <person name="Pangilinan J."/>
            <person name="Park H.-J."/>
            <person name="Ramirez L."/>
            <person name="Alfaro M."/>
            <person name="Sun H."/>
            <person name="Tritt A."/>
            <person name="Yoshinaga Y."/>
            <person name="Zwiers L.-H."/>
            <person name="Turgeon B."/>
            <person name="Goodwin S."/>
            <person name="Spatafora J."/>
            <person name="Crous P."/>
            <person name="Grigoriev I."/>
        </authorList>
    </citation>
    <scope>NUCLEOTIDE SEQUENCE</scope>
    <source>
        <strain evidence="1">CBS 113979</strain>
    </source>
</reference>
<accession>A0A6G1GZT0</accession>
<proteinExistence type="predicted"/>
<organism evidence="1 2">
    <name type="scientific">Aulographum hederae CBS 113979</name>
    <dbReference type="NCBI Taxonomy" id="1176131"/>
    <lineage>
        <taxon>Eukaryota</taxon>
        <taxon>Fungi</taxon>
        <taxon>Dikarya</taxon>
        <taxon>Ascomycota</taxon>
        <taxon>Pezizomycotina</taxon>
        <taxon>Dothideomycetes</taxon>
        <taxon>Pleosporomycetidae</taxon>
        <taxon>Aulographales</taxon>
        <taxon>Aulographaceae</taxon>
    </lineage>
</organism>